<name>A0A397IMF5_9GLOM</name>
<keyword evidence="2 3" id="KW-0802">TPR repeat</keyword>
<dbReference type="SMART" id="SM00028">
    <property type="entry name" value="TPR"/>
    <property type="match status" value="12"/>
</dbReference>
<dbReference type="InterPro" id="IPR011990">
    <property type="entry name" value="TPR-like_helical_dom_sf"/>
</dbReference>
<evidence type="ECO:0000256" key="3">
    <source>
        <dbReference type="PROSITE-ProRule" id="PRU00339"/>
    </source>
</evidence>
<dbReference type="SUPFAM" id="SSF48452">
    <property type="entry name" value="TPR-like"/>
    <property type="match status" value="4"/>
</dbReference>
<accession>A0A397IMF5</accession>
<evidence type="ECO:0000313" key="4">
    <source>
        <dbReference type="EMBL" id="RHZ76177.1"/>
    </source>
</evidence>
<dbReference type="Pfam" id="PF13181">
    <property type="entry name" value="TPR_8"/>
    <property type="match status" value="1"/>
</dbReference>
<dbReference type="EMBL" id="PQFF01000189">
    <property type="protein sequence ID" value="RHZ76177.1"/>
    <property type="molecule type" value="Genomic_DNA"/>
</dbReference>
<dbReference type="Gene3D" id="1.25.40.10">
    <property type="entry name" value="Tetratricopeptide repeat domain"/>
    <property type="match status" value="5"/>
</dbReference>
<dbReference type="OrthoDB" id="421075at2759"/>
<feature type="repeat" description="TPR" evidence="3">
    <location>
        <begin position="975"/>
        <end position="1008"/>
    </location>
</feature>
<dbReference type="Pfam" id="PF18833">
    <property type="entry name" value="TPR_22"/>
    <property type="match status" value="1"/>
</dbReference>
<sequence>MSFVKASLKNAKEAITTKKYEDAIKHCLKVLQFENSNYFAHVYLGVAYLNLNRHDESEQSYLRAIEIDHIHPLAWQGLEKFYEKQENWIKLEDIWIKLLNRYKESNDGKKVLDIINKLLDLYANKRKDRQKLIITLKYLSPTTSPYYELIQGLDGLQSPKQILLQLINLTEKEESESIKREIDSRRQRLNSGTLSSIKIQVESEIFSNSELEGFYDSLFEIIDSSANNLDRTEKNRLMMNFFKHLQKKLVAIPLENNINNNKQQLREKLFKLANELVEKDIAFPLPYEILIESTNTNTPDEYDLNLMKKYSEKFSDTGLSKIIQGYFITKQGEKTDAQELYNDGFELTPNSIFGHLVFSWFKHDSKDYELALEYAKNGKDLVMKYNKQTGYMLTRVLQSLELCMANCYLNIDAKFHADALSLYQKVLKVDSNNILALQGLGKTLAEQRQFEKSIKVFEKIFKLDSKNHSAKSELSWVYFMMENYDEAITLIKEAIDICDNNALHFYRLGRIYWAIGGEYQINKSYAYTQFIFSVKWDTQFSSSFTYLGHYYRLIENDNVRAKKCYEKAFSIDPHEEEAGIQLSEYYQFNNEENLAVGIYRAAIKANSRSGWAWKRLGFVELVRKNYLEAITDFQTALRTFSKDISCWEGLAEAYLHEGRYMASLKAFTRAIDLDSSSFNVHYQIGLVKQKLGIFNEAIDQYKLAIEKAHQQQAKVTQMKDGDHLPSLKGLGDCYLALSKEYFHSGFYGRAVESLNDGLLIMQKAIQNYNEYQCLWKLIGDLCMVANYLPNYLDLINLSSIRNIFKFVEDLNLDLNSKLHLPPEIDKIGLNLLNNSTNDDSTNNLLNNSDLLLILLTCGCLAYKYAILLTSTDTSTIAALWYDLGVGYYYIFENQSKIITELLDFYDNDNNYFNDDDDILLKNLLNVGIKCIKIALKLEPTNFNFWNALGIITFFADVKISQHSFIKAIDYSPKNPISWTNLGFLYLFNSDLELSSKAFSTAQSLDPDYVLAWVGQAYAANLYGGNEAAELFEHAYDISGGGYVLEADYGFAHQIYLKFKKSSFITTTTLHKSLLISPTFALRKLAEQRSDDAASLNLLGLLFEWLEQPVNSVEAFGDAIIALENKIDQIKNRDVIRQPIEGIDDNFIEKKELSNSITKKLAYVYGNFGRVLCSTREFEKSINAYNTTLNLIEQLEDDQSDSSLTTIRSFKIYTILGAGLAYYYNNELDNSLQMFEDAIFFSEQMQNNTSTSPNNNSIEIEEVRKDVIVLLSQVLWALGGEEQRNLAKEKLFECISQNPNHLPAIFGLCAMGLLQDDDTLTTATLREMKEIPIKVADKLDKDRDIDFLFSRYFLLQNSLEETTNTLSKSVRIRPPELVGWTRLSEHLISIVDPFSAVSISGTALKLISNSLSFASKNLPTNEKSKVYQNYTSALIIARRELKPNLPLIIKDKDISKDIDITEKGDDDDDDVTKELTNEVKTKEDKTDKGNKKKKNDKIVEYEKFGVEMLEAAQRAVRIAPWDLVGWSLLAVAHDES</sequence>
<reference evidence="4 5" key="1">
    <citation type="submission" date="2018-08" db="EMBL/GenBank/DDBJ databases">
        <title>Genome and evolution of the arbuscular mycorrhizal fungus Diversispora epigaea (formerly Glomus versiforme) and its bacterial endosymbionts.</title>
        <authorList>
            <person name="Sun X."/>
            <person name="Fei Z."/>
            <person name="Harrison M."/>
        </authorList>
    </citation>
    <scope>NUCLEOTIDE SEQUENCE [LARGE SCALE GENOMIC DNA]</scope>
    <source>
        <strain evidence="4 5">IT104</strain>
    </source>
</reference>
<dbReference type="PANTHER" id="PTHR15704:SF7">
    <property type="entry name" value="SUPERKILLER COMPLEX PROTEIN 3"/>
    <property type="match status" value="1"/>
</dbReference>
<evidence type="ECO:0000313" key="5">
    <source>
        <dbReference type="Proteomes" id="UP000266861"/>
    </source>
</evidence>
<dbReference type="InterPro" id="IPR019734">
    <property type="entry name" value="TPR_rpt"/>
</dbReference>
<comment type="caution">
    <text evidence="4">The sequence shown here is derived from an EMBL/GenBank/DDBJ whole genome shotgun (WGS) entry which is preliminary data.</text>
</comment>
<dbReference type="STRING" id="1348612.A0A397IMF5"/>
<dbReference type="PANTHER" id="PTHR15704">
    <property type="entry name" value="SUPERKILLER 3 PROTEIN-RELATED"/>
    <property type="match status" value="1"/>
</dbReference>
<dbReference type="InterPro" id="IPR039226">
    <property type="entry name" value="Ski3/TTC37"/>
</dbReference>
<evidence type="ECO:0000256" key="1">
    <source>
        <dbReference type="ARBA" id="ARBA00022737"/>
    </source>
</evidence>
<feature type="repeat" description="TPR" evidence="3">
    <location>
        <begin position="434"/>
        <end position="467"/>
    </location>
</feature>
<feature type="repeat" description="TPR" evidence="3">
    <location>
        <begin position="468"/>
        <end position="501"/>
    </location>
</feature>
<gene>
    <name evidence="4" type="ORF">Glove_202g69</name>
</gene>
<dbReference type="Pfam" id="PF13432">
    <property type="entry name" value="TPR_16"/>
    <property type="match status" value="1"/>
</dbReference>
<dbReference type="PROSITE" id="PS50005">
    <property type="entry name" value="TPR"/>
    <property type="match status" value="5"/>
</dbReference>
<protein>
    <recommendedName>
        <fullName evidence="6">Superkiller protein 3</fullName>
    </recommendedName>
</protein>
<keyword evidence="1" id="KW-0677">Repeat</keyword>
<feature type="repeat" description="TPR" evidence="3">
    <location>
        <begin position="38"/>
        <end position="71"/>
    </location>
</feature>
<dbReference type="Proteomes" id="UP000266861">
    <property type="component" value="Unassembled WGS sequence"/>
</dbReference>
<dbReference type="InterPro" id="IPR040962">
    <property type="entry name" value="TPR_22"/>
</dbReference>
<organism evidence="4 5">
    <name type="scientific">Diversispora epigaea</name>
    <dbReference type="NCBI Taxonomy" id="1348612"/>
    <lineage>
        <taxon>Eukaryota</taxon>
        <taxon>Fungi</taxon>
        <taxon>Fungi incertae sedis</taxon>
        <taxon>Mucoromycota</taxon>
        <taxon>Glomeromycotina</taxon>
        <taxon>Glomeromycetes</taxon>
        <taxon>Diversisporales</taxon>
        <taxon>Diversisporaceae</taxon>
        <taxon>Diversispora</taxon>
    </lineage>
</organism>
<dbReference type="GO" id="GO:0055087">
    <property type="term" value="C:Ski complex"/>
    <property type="evidence" value="ECO:0007669"/>
    <property type="project" value="InterPro"/>
</dbReference>
<evidence type="ECO:0008006" key="6">
    <source>
        <dbReference type="Google" id="ProtNLM"/>
    </source>
</evidence>
<feature type="repeat" description="TPR" evidence="3">
    <location>
        <begin position="644"/>
        <end position="677"/>
    </location>
</feature>
<proteinExistence type="predicted"/>
<evidence type="ECO:0000256" key="2">
    <source>
        <dbReference type="ARBA" id="ARBA00022803"/>
    </source>
</evidence>
<keyword evidence="5" id="KW-1185">Reference proteome</keyword>
<dbReference type="GO" id="GO:0006401">
    <property type="term" value="P:RNA catabolic process"/>
    <property type="evidence" value="ECO:0007669"/>
    <property type="project" value="InterPro"/>
</dbReference>